<proteinExistence type="predicted"/>
<accession>A0A6A6GUC8</accession>
<dbReference type="InterPro" id="IPR023631">
    <property type="entry name" value="Amidase_dom"/>
</dbReference>
<gene>
    <name evidence="2" type="ORF">EV356DRAFT_456307</name>
</gene>
<dbReference type="PANTHER" id="PTHR46310">
    <property type="entry name" value="AMIDASE 1"/>
    <property type="match status" value="1"/>
</dbReference>
<protein>
    <submittedName>
        <fullName evidence="2">Amidase signature enzyme</fullName>
    </submittedName>
</protein>
<dbReference type="Pfam" id="PF01425">
    <property type="entry name" value="Amidase"/>
    <property type="match status" value="1"/>
</dbReference>
<reference evidence="2" key="1">
    <citation type="journal article" date="2020" name="Stud. Mycol.">
        <title>101 Dothideomycetes genomes: a test case for predicting lifestyles and emergence of pathogens.</title>
        <authorList>
            <person name="Haridas S."/>
            <person name="Albert R."/>
            <person name="Binder M."/>
            <person name="Bloem J."/>
            <person name="Labutti K."/>
            <person name="Salamov A."/>
            <person name="Andreopoulos B."/>
            <person name="Baker S."/>
            <person name="Barry K."/>
            <person name="Bills G."/>
            <person name="Bluhm B."/>
            <person name="Cannon C."/>
            <person name="Castanera R."/>
            <person name="Culley D."/>
            <person name="Daum C."/>
            <person name="Ezra D."/>
            <person name="Gonzalez J."/>
            <person name="Henrissat B."/>
            <person name="Kuo A."/>
            <person name="Liang C."/>
            <person name="Lipzen A."/>
            <person name="Lutzoni F."/>
            <person name="Magnuson J."/>
            <person name="Mondo S."/>
            <person name="Nolan M."/>
            <person name="Ohm R."/>
            <person name="Pangilinan J."/>
            <person name="Park H.-J."/>
            <person name="Ramirez L."/>
            <person name="Alfaro M."/>
            <person name="Sun H."/>
            <person name="Tritt A."/>
            <person name="Yoshinaga Y."/>
            <person name="Zwiers L.-H."/>
            <person name="Turgeon B."/>
            <person name="Goodwin S."/>
            <person name="Spatafora J."/>
            <person name="Crous P."/>
            <person name="Grigoriev I."/>
        </authorList>
    </citation>
    <scope>NUCLEOTIDE SEQUENCE</scope>
    <source>
        <strain evidence="2">Tuck. ex Michener</strain>
    </source>
</reference>
<dbReference type="Proteomes" id="UP000800092">
    <property type="component" value="Unassembled WGS sequence"/>
</dbReference>
<dbReference type="SUPFAM" id="SSF75304">
    <property type="entry name" value="Amidase signature (AS) enzymes"/>
    <property type="match status" value="1"/>
</dbReference>
<dbReference type="Gene3D" id="3.90.1300.10">
    <property type="entry name" value="Amidase signature (AS) domain"/>
    <property type="match status" value="1"/>
</dbReference>
<evidence type="ECO:0000313" key="3">
    <source>
        <dbReference type="Proteomes" id="UP000800092"/>
    </source>
</evidence>
<keyword evidence="3" id="KW-1185">Reference proteome</keyword>
<feature type="non-terminal residue" evidence="2">
    <location>
        <position position="1"/>
    </location>
</feature>
<dbReference type="OrthoDB" id="5423360at2759"/>
<dbReference type="InterPro" id="IPR036928">
    <property type="entry name" value="AS_sf"/>
</dbReference>
<dbReference type="AlphaFoldDB" id="A0A6A6GUC8"/>
<name>A0A6A6GUC8_VIRVR</name>
<dbReference type="PANTHER" id="PTHR46310:SF7">
    <property type="entry name" value="AMIDASE 1"/>
    <property type="match status" value="1"/>
</dbReference>
<dbReference type="EMBL" id="ML991872">
    <property type="protein sequence ID" value="KAF2229188.1"/>
    <property type="molecule type" value="Genomic_DNA"/>
</dbReference>
<evidence type="ECO:0000259" key="1">
    <source>
        <dbReference type="Pfam" id="PF01425"/>
    </source>
</evidence>
<evidence type="ECO:0000313" key="2">
    <source>
        <dbReference type="EMBL" id="KAF2229188.1"/>
    </source>
</evidence>
<sequence>LDVGEDRFVAWPIAKTDLLPKRDQPFYITIIPVGSQDAVDEDNLQKCLRSDDVIKHEFLKFSLFVASSSSTKKPTLTLGCQALLRSWRCQWTCQNSSDGLAGPFVVYGKEVWQICRLYDDHRGAFLCSVRNNRVPGKFDLLNDGKHDWACCSVAVPSRLAHHFSRSCLSGVRVAIKDVFDINGLRTSNGSRAYLDLYPPAQSTAASIFKIIEGGAWILGKTRLSSFLSREEPSESVDFQTAWNPRADGYQGPGGSSSGSAVAVAAYDWVDIAIGTDTNGSIRRPSQCNGCLGLRLSRGIFSSEGMFTVFPLFDVPGLFSRDLDKLVSFAEGWYAHVQCDNRIDGLPLSIVAPEDFAPPGDSPQKRVVQQIVTDFEAYLGIDSRKLSISALWEQTPPVEAGKESLHSYLKDCAASTFLYANYHSTADFRNAYYRKFQKKPFVSPFVRWRWNIGASISKEEHEEGLHRLEVYKRWFLDRGMEVGKKNTLVIMQSEDVKPNYRDDQHPDYYIQPAWNPWWVSSILGAPEVVIPAGQIPYKSRITETIEQLPVVASIMGEPKSDLSFLKFVQDFLRGSGRPLMVETGRQMFRE</sequence>
<organism evidence="2 3">
    <name type="scientific">Viridothelium virens</name>
    <name type="common">Speckled blister lichen</name>
    <name type="synonym">Trypethelium virens</name>
    <dbReference type="NCBI Taxonomy" id="1048519"/>
    <lineage>
        <taxon>Eukaryota</taxon>
        <taxon>Fungi</taxon>
        <taxon>Dikarya</taxon>
        <taxon>Ascomycota</taxon>
        <taxon>Pezizomycotina</taxon>
        <taxon>Dothideomycetes</taxon>
        <taxon>Dothideomycetes incertae sedis</taxon>
        <taxon>Trypetheliales</taxon>
        <taxon>Trypetheliaceae</taxon>
        <taxon>Viridothelium</taxon>
    </lineage>
</organism>
<feature type="domain" description="Amidase" evidence="1">
    <location>
        <begin position="160"/>
        <end position="336"/>
    </location>
</feature>